<keyword evidence="3" id="KW-1185">Reference proteome</keyword>
<feature type="region of interest" description="Disordered" evidence="1">
    <location>
        <begin position="49"/>
        <end position="83"/>
    </location>
</feature>
<organism evidence="2 3">
    <name type="scientific">Eumeta variegata</name>
    <name type="common">Bagworm moth</name>
    <name type="synonym">Eumeta japonica</name>
    <dbReference type="NCBI Taxonomy" id="151549"/>
    <lineage>
        <taxon>Eukaryota</taxon>
        <taxon>Metazoa</taxon>
        <taxon>Ecdysozoa</taxon>
        <taxon>Arthropoda</taxon>
        <taxon>Hexapoda</taxon>
        <taxon>Insecta</taxon>
        <taxon>Pterygota</taxon>
        <taxon>Neoptera</taxon>
        <taxon>Endopterygota</taxon>
        <taxon>Lepidoptera</taxon>
        <taxon>Glossata</taxon>
        <taxon>Ditrysia</taxon>
        <taxon>Tineoidea</taxon>
        <taxon>Psychidae</taxon>
        <taxon>Oiketicinae</taxon>
        <taxon>Eumeta</taxon>
    </lineage>
</organism>
<gene>
    <name evidence="2" type="ORF">EVAR_16781_1</name>
</gene>
<accession>A0A4C1ULR1</accession>
<evidence type="ECO:0000313" key="2">
    <source>
        <dbReference type="EMBL" id="GBP27110.1"/>
    </source>
</evidence>
<feature type="compositionally biased region" description="Basic and acidic residues" evidence="1">
    <location>
        <begin position="56"/>
        <end position="65"/>
    </location>
</feature>
<dbReference type="Proteomes" id="UP000299102">
    <property type="component" value="Unassembled WGS sequence"/>
</dbReference>
<evidence type="ECO:0000256" key="1">
    <source>
        <dbReference type="SAM" id="MobiDB-lite"/>
    </source>
</evidence>
<sequence>METYGFHHTTLFYCNFLRVSSTRVDVVFESRVVTCSRFSQDRLQFDYNSKTKTQARRQELHREGLTESFPAPKSNNTPPPKAEHLNYNSIYNCCGPRSAYSGER</sequence>
<reference evidence="2 3" key="1">
    <citation type="journal article" date="2019" name="Commun. Biol.">
        <title>The bagworm genome reveals a unique fibroin gene that provides high tensile strength.</title>
        <authorList>
            <person name="Kono N."/>
            <person name="Nakamura H."/>
            <person name="Ohtoshi R."/>
            <person name="Tomita M."/>
            <person name="Numata K."/>
            <person name="Arakawa K."/>
        </authorList>
    </citation>
    <scope>NUCLEOTIDE SEQUENCE [LARGE SCALE GENOMIC DNA]</scope>
</reference>
<dbReference type="AlphaFoldDB" id="A0A4C1ULR1"/>
<dbReference type="EMBL" id="BGZK01000189">
    <property type="protein sequence ID" value="GBP27110.1"/>
    <property type="molecule type" value="Genomic_DNA"/>
</dbReference>
<comment type="caution">
    <text evidence="2">The sequence shown here is derived from an EMBL/GenBank/DDBJ whole genome shotgun (WGS) entry which is preliminary data.</text>
</comment>
<evidence type="ECO:0000313" key="3">
    <source>
        <dbReference type="Proteomes" id="UP000299102"/>
    </source>
</evidence>
<name>A0A4C1ULR1_EUMVA</name>
<protein>
    <submittedName>
        <fullName evidence="2">Uncharacterized protein</fullName>
    </submittedName>
</protein>
<proteinExistence type="predicted"/>